<evidence type="ECO:0000313" key="3">
    <source>
        <dbReference type="EMBL" id="AQK51433.1"/>
    </source>
</evidence>
<accession>A0A1D6PYA3</accession>
<dbReference type="InterPro" id="IPR007145">
    <property type="entry name" value="MAP65_Ase1_PRC1"/>
</dbReference>
<dbReference type="PANTHER" id="PTHR19321">
    <property type="entry name" value="PROTEIN REGULATOR OF CYTOKINESIS 1 PRC1-RELATED"/>
    <property type="match status" value="1"/>
</dbReference>
<dbReference type="EMBL" id="CM000780">
    <property type="protein sequence ID" value="AQK51433.1"/>
    <property type="molecule type" value="Genomic_DNA"/>
</dbReference>
<dbReference type="AlphaFoldDB" id="A0A1D6PYA3"/>
<dbReference type="STRING" id="4577.A0A1D6PYA3"/>
<comment type="similarity">
    <text evidence="1">Belongs to the MAP65/ASE1 family.</text>
</comment>
<evidence type="ECO:0000256" key="1">
    <source>
        <dbReference type="ARBA" id="ARBA00006187"/>
    </source>
</evidence>
<gene>
    <name evidence="3" type="ORF">ZEAMMB73_Zm00001d049816</name>
</gene>
<name>A0A1D6PYA3_MAIZE</name>
<dbReference type="ExpressionAtlas" id="A0A1D6PYA3">
    <property type="expression patterns" value="baseline and differential"/>
</dbReference>
<sequence length="273" mass="30825">MRVCQVLEMGSLKMAGKAPGAAALPESSCAYLLQELKMIWDEVGQDQSERERILGELEQECQEVYRSKVNSANMSRIQLHQALAESEAEFTNLLLSLGERSFPARVNILILRVSPYLAGNRRLGNEAVAVDEEDLSLKRLQEFQSELQRLKREKSDRLCKVEEYKALVDNFAKVMENKKIQTLLVKRHENSIMSRANTSFSRPSSRSFNTSPGSTSIWSNQVSAKVQLPALENFPAEKDMHTKRVRNRGMQGVLGNNRSCSISNEDKTEVCLT</sequence>
<dbReference type="GO" id="GO:0005874">
    <property type="term" value="C:microtubule"/>
    <property type="evidence" value="ECO:0007669"/>
    <property type="project" value="UniProtKB-KW"/>
</dbReference>
<reference evidence="3" key="1">
    <citation type="submission" date="2015-12" db="EMBL/GenBank/DDBJ databases">
        <title>Update maize B73 reference genome by single molecule sequencing technologies.</title>
        <authorList>
            <consortium name="Maize Genome Sequencing Project"/>
            <person name="Ware D."/>
        </authorList>
    </citation>
    <scope>NUCLEOTIDE SEQUENCE</scope>
    <source>
        <tissue evidence="3">Seedling</tissue>
    </source>
</reference>
<dbReference type="Pfam" id="PF03999">
    <property type="entry name" value="MAP65_ASE1"/>
    <property type="match status" value="1"/>
</dbReference>
<dbReference type="PANTHER" id="PTHR19321:SF3">
    <property type="entry name" value="65-KDA MICROTUBULE-ASSOCIATED PROTEIN 8"/>
    <property type="match status" value="1"/>
</dbReference>
<keyword evidence="2" id="KW-0493">Microtubule</keyword>
<evidence type="ECO:0000256" key="2">
    <source>
        <dbReference type="ARBA" id="ARBA00022701"/>
    </source>
</evidence>
<dbReference type="GO" id="GO:0000226">
    <property type="term" value="P:microtubule cytoskeleton organization"/>
    <property type="evidence" value="ECO:0007669"/>
    <property type="project" value="InterPro"/>
</dbReference>
<dbReference type="GO" id="GO:0008017">
    <property type="term" value="F:microtubule binding"/>
    <property type="evidence" value="ECO:0007669"/>
    <property type="project" value="InterPro"/>
</dbReference>
<dbReference type="InParanoid" id="A0A1D6PYA3"/>
<proteinExistence type="inferred from homology"/>
<organism evidence="3">
    <name type="scientific">Zea mays</name>
    <name type="common">Maize</name>
    <dbReference type="NCBI Taxonomy" id="4577"/>
    <lineage>
        <taxon>Eukaryota</taxon>
        <taxon>Viridiplantae</taxon>
        <taxon>Streptophyta</taxon>
        <taxon>Embryophyta</taxon>
        <taxon>Tracheophyta</taxon>
        <taxon>Spermatophyta</taxon>
        <taxon>Magnoliopsida</taxon>
        <taxon>Liliopsida</taxon>
        <taxon>Poales</taxon>
        <taxon>Poaceae</taxon>
        <taxon>PACMAD clade</taxon>
        <taxon>Panicoideae</taxon>
        <taxon>Andropogonodae</taxon>
        <taxon>Andropogoneae</taxon>
        <taxon>Tripsacinae</taxon>
        <taxon>Zea</taxon>
    </lineage>
</organism>
<dbReference type="SMR" id="A0A1D6PYA3"/>
<protein>
    <submittedName>
        <fullName evidence="3">65-kDa microtubule-associated protein 8</fullName>
    </submittedName>
</protein>